<accession>A0A2N4TXZ3</accession>
<gene>
    <name evidence="1" type="ORF">C0Q88_07850</name>
</gene>
<protein>
    <submittedName>
        <fullName evidence="1">Uncharacterized protein</fullName>
    </submittedName>
</protein>
<dbReference type="AlphaFoldDB" id="A0A2N4TXZ3"/>
<organism evidence="1 2">
    <name type="scientific">Ralstonia pickettii</name>
    <name type="common">Burkholderia pickettii</name>
    <dbReference type="NCBI Taxonomy" id="329"/>
    <lineage>
        <taxon>Bacteria</taxon>
        <taxon>Pseudomonadati</taxon>
        <taxon>Pseudomonadota</taxon>
        <taxon>Betaproteobacteria</taxon>
        <taxon>Burkholderiales</taxon>
        <taxon>Burkholderiaceae</taxon>
        <taxon>Ralstonia</taxon>
    </lineage>
</organism>
<proteinExistence type="predicted"/>
<reference evidence="1 2" key="1">
    <citation type="submission" date="2017-12" db="EMBL/GenBank/DDBJ databases">
        <title>Draft genome sequence of Ralstonia pickettii 52.</title>
        <authorList>
            <person name="Zheng B."/>
        </authorList>
    </citation>
    <scope>NUCLEOTIDE SEQUENCE [LARGE SCALE GENOMIC DNA]</scope>
    <source>
        <strain evidence="1 2">52</strain>
    </source>
</reference>
<comment type="caution">
    <text evidence="1">The sequence shown here is derived from an EMBL/GenBank/DDBJ whole genome shotgun (WGS) entry which is preliminary data.</text>
</comment>
<evidence type="ECO:0000313" key="1">
    <source>
        <dbReference type="EMBL" id="PLC44584.1"/>
    </source>
</evidence>
<sequence length="75" mass="8013">MGIVLRGGQQRLTPISTSITPNAAVRLRGARAAFRSVFHAGAKAATVGLNGARLTWQKTKATVSFAAHRMMAIFF</sequence>
<dbReference type="Proteomes" id="UP000234456">
    <property type="component" value="Unassembled WGS sequence"/>
</dbReference>
<name>A0A2N4TXZ3_RALPI</name>
<evidence type="ECO:0000313" key="2">
    <source>
        <dbReference type="Proteomes" id="UP000234456"/>
    </source>
</evidence>
<dbReference type="EMBL" id="PKQE01000001">
    <property type="protein sequence ID" value="PLC44584.1"/>
    <property type="molecule type" value="Genomic_DNA"/>
</dbReference>